<evidence type="ECO:0000259" key="1">
    <source>
        <dbReference type="Pfam" id="PF16875"/>
    </source>
</evidence>
<dbReference type="Pfam" id="PF16875">
    <property type="entry name" value="Glyco_hydro_36N"/>
    <property type="match status" value="1"/>
</dbReference>
<dbReference type="InterPro" id="IPR038417">
    <property type="entry name" value="Alpga-gal_N_sf"/>
</dbReference>
<sequence>MAITYFEKERIFKLDTPNSSYVIGIVDKENFVGHVYYGKKLRDANIAYLLRTGEGPFVPSENNRERVSFYDTFPMEYAGNGLGDYRRSSISVRTAGGHTAVSLFYVSHKIYAGKPGLAGLPATFGDENACETLELLCEDPVLGLKVTLLYTAFSDVDVITRSVRIENDGEMLYLTKALSFSMDMDNRDFTLLTMHGSWARERMLEHRKVKKDLWVWNP</sequence>
<dbReference type="PATRIC" id="fig|718255.3.peg.2980"/>
<dbReference type="AlphaFoldDB" id="D4KYC7"/>
<evidence type="ECO:0000313" key="3">
    <source>
        <dbReference type="Proteomes" id="UP000008953"/>
    </source>
</evidence>
<protein>
    <recommendedName>
        <fullName evidence="1">Glycosyl hydrolase family 36 N-terminal domain-containing protein</fullName>
    </recommendedName>
</protein>
<gene>
    <name evidence="2" type="ORF">RO1_18020</name>
</gene>
<reference evidence="2 3" key="1">
    <citation type="submission" date="2010-03" db="EMBL/GenBank/DDBJ databases">
        <title>The genome sequence of Roseburia intestinalis XB6B4.</title>
        <authorList>
            <consortium name="metaHIT consortium -- http://www.metahit.eu/"/>
            <person name="Pajon A."/>
            <person name="Turner K."/>
            <person name="Parkhill J."/>
            <person name="Bernalier A."/>
        </authorList>
    </citation>
    <scope>NUCLEOTIDE SEQUENCE [LARGE SCALE GENOMIC DNA]</scope>
    <source>
        <strain evidence="2 3">XB6B4</strain>
    </source>
</reference>
<organism evidence="2 3">
    <name type="scientific">Roseburia intestinalis XB6B4</name>
    <dbReference type="NCBI Taxonomy" id="718255"/>
    <lineage>
        <taxon>Bacteria</taxon>
        <taxon>Bacillati</taxon>
        <taxon>Bacillota</taxon>
        <taxon>Clostridia</taxon>
        <taxon>Lachnospirales</taxon>
        <taxon>Lachnospiraceae</taxon>
        <taxon>Roseburia</taxon>
    </lineage>
</organism>
<name>D4KYC7_9FIRM</name>
<dbReference type="Proteomes" id="UP000008953">
    <property type="component" value="Chromosome"/>
</dbReference>
<accession>D4KYC7</accession>
<dbReference type="Gene3D" id="2.70.98.60">
    <property type="entry name" value="alpha-galactosidase from lactobacil brevis"/>
    <property type="match status" value="1"/>
</dbReference>
<dbReference type="InterPro" id="IPR031704">
    <property type="entry name" value="Glyco_hydro_36_N"/>
</dbReference>
<reference evidence="2 3" key="2">
    <citation type="submission" date="2010-03" db="EMBL/GenBank/DDBJ databases">
        <authorList>
            <person name="Pajon A."/>
        </authorList>
    </citation>
    <scope>NUCLEOTIDE SEQUENCE [LARGE SCALE GENOMIC DNA]</scope>
    <source>
        <strain evidence="2 3">XB6B4</strain>
    </source>
</reference>
<dbReference type="KEGG" id="rix:RO1_18020"/>
<dbReference type="HOGENOM" id="CLU_1266111_0_0_9"/>
<dbReference type="EMBL" id="FP929050">
    <property type="protein sequence ID" value="CBL12367.1"/>
    <property type="molecule type" value="Genomic_DNA"/>
</dbReference>
<evidence type="ECO:0000313" key="2">
    <source>
        <dbReference type="EMBL" id="CBL12367.1"/>
    </source>
</evidence>
<proteinExistence type="predicted"/>
<feature type="domain" description="Glycosyl hydrolase family 36 N-terminal" evidence="1">
    <location>
        <begin position="31"/>
        <end position="211"/>
    </location>
</feature>